<evidence type="ECO:0000313" key="2">
    <source>
        <dbReference type="Proteomes" id="UP000050514"/>
    </source>
</evidence>
<reference evidence="1 2" key="1">
    <citation type="submission" date="2015-07" db="EMBL/GenBank/DDBJ databases">
        <title>Draft genome of Bellilinea caldifistulae DSM 17877.</title>
        <authorList>
            <person name="Hemp J."/>
            <person name="Ward L.M."/>
            <person name="Pace L.A."/>
            <person name="Fischer W.W."/>
        </authorList>
    </citation>
    <scope>NUCLEOTIDE SEQUENCE [LARGE SCALE GENOMIC DNA]</scope>
    <source>
        <strain evidence="1 2">GOMI-1</strain>
    </source>
</reference>
<name>A0A0N8GLY3_9CHLR</name>
<dbReference type="EMBL" id="LGHJ01000019">
    <property type="protein sequence ID" value="KPL73778.1"/>
    <property type="molecule type" value="Genomic_DNA"/>
</dbReference>
<gene>
    <name evidence="1" type="ORF">AC812_13320</name>
</gene>
<dbReference type="AlphaFoldDB" id="A0A0N8GLY3"/>
<accession>A0A0N8GLY3</accession>
<keyword evidence="2" id="KW-1185">Reference proteome</keyword>
<dbReference type="RefSeq" id="WP_061917251.1">
    <property type="nucleotide sequence ID" value="NZ_DF967971.1"/>
</dbReference>
<evidence type="ECO:0000313" key="1">
    <source>
        <dbReference type="EMBL" id="KPL73778.1"/>
    </source>
</evidence>
<organism evidence="1 2">
    <name type="scientific">Bellilinea caldifistulae</name>
    <dbReference type="NCBI Taxonomy" id="360411"/>
    <lineage>
        <taxon>Bacteria</taxon>
        <taxon>Bacillati</taxon>
        <taxon>Chloroflexota</taxon>
        <taxon>Anaerolineae</taxon>
        <taxon>Anaerolineales</taxon>
        <taxon>Anaerolineaceae</taxon>
        <taxon>Bellilinea</taxon>
    </lineage>
</organism>
<dbReference type="OrthoDB" id="161113at2"/>
<protein>
    <submittedName>
        <fullName evidence="1">Uncharacterized protein</fullName>
    </submittedName>
</protein>
<sequence length="182" mass="20423">MTTPEKITLTPAADEKVVPLMVYLPGKLVWGDAVVKEAIRVSTWLRTNVAPEVLTLFNAKMLIPAAGAKLKPIFQPELSIFVSQIIAYHLIPPHQEPPDFDPTEPNRIMEPVTLWVDTFRMEGHLRLSALSSVKKYLDVTREAFTSIYDVEISNPLLPEMGTLKVPYLIVRQNLALYGKKTG</sequence>
<proteinExistence type="predicted"/>
<comment type="caution">
    <text evidence="1">The sequence shown here is derived from an EMBL/GenBank/DDBJ whole genome shotgun (WGS) entry which is preliminary data.</text>
</comment>
<dbReference type="Proteomes" id="UP000050514">
    <property type="component" value="Unassembled WGS sequence"/>
</dbReference>
<dbReference type="STRING" id="360411.AC812_13320"/>